<keyword evidence="7 9" id="KW-0811">Translocation</keyword>
<dbReference type="PANTHER" id="PTHR42982">
    <property type="entry name" value="SEC-INDEPENDENT PROTEIN TRANSLOCASE PROTEIN TATA"/>
    <property type="match status" value="1"/>
</dbReference>
<comment type="similarity">
    <text evidence="9">Belongs to the TatA/E family.</text>
</comment>
<comment type="function">
    <text evidence="9">Part of the twin-arginine translocation (Tat) system that transports large folded proteins containing a characteristic twin-arginine motif in their signal peptide across membranes. TatA could form the protein-conducting channel of the Tat system.</text>
</comment>
<organism evidence="11 12">
    <name type="scientific">Corynebacterium gerontici</name>
    <dbReference type="NCBI Taxonomy" id="2079234"/>
    <lineage>
        <taxon>Bacteria</taxon>
        <taxon>Bacillati</taxon>
        <taxon>Actinomycetota</taxon>
        <taxon>Actinomycetes</taxon>
        <taxon>Mycobacteriales</taxon>
        <taxon>Corynebacteriaceae</taxon>
        <taxon>Corynebacterium</taxon>
    </lineage>
</organism>
<dbReference type="GO" id="GO:0033281">
    <property type="term" value="C:TAT protein transport complex"/>
    <property type="evidence" value="ECO:0007669"/>
    <property type="project" value="UniProtKB-UniRule"/>
</dbReference>
<dbReference type="OrthoDB" id="5245163at2"/>
<evidence type="ECO:0000256" key="7">
    <source>
        <dbReference type="ARBA" id="ARBA00023010"/>
    </source>
</evidence>
<keyword evidence="4 9" id="KW-0812">Transmembrane</keyword>
<dbReference type="NCBIfam" id="NF001854">
    <property type="entry name" value="PRK00575.1"/>
    <property type="match status" value="1"/>
</dbReference>
<dbReference type="Gene3D" id="1.20.5.3310">
    <property type="match status" value="1"/>
</dbReference>
<dbReference type="InterPro" id="IPR006312">
    <property type="entry name" value="TatA/E"/>
</dbReference>
<evidence type="ECO:0000256" key="4">
    <source>
        <dbReference type="ARBA" id="ARBA00022692"/>
    </source>
</evidence>
<reference evidence="11 12" key="1">
    <citation type="submission" date="2018-11" db="EMBL/GenBank/DDBJ databases">
        <authorList>
            <person name="Kleinhagauer T."/>
            <person name="Glaeser S.P."/>
            <person name="Spergser J."/>
            <person name="Ruckert C."/>
            <person name="Kaempfer P."/>
            <person name="Busse H.-J."/>
        </authorList>
    </citation>
    <scope>NUCLEOTIDE SEQUENCE [LARGE SCALE GENOMIC DNA]</scope>
    <source>
        <strain evidence="11 12">W8</strain>
    </source>
</reference>
<dbReference type="NCBIfam" id="TIGR01411">
    <property type="entry name" value="tatAE"/>
    <property type="match status" value="1"/>
</dbReference>
<evidence type="ECO:0000256" key="10">
    <source>
        <dbReference type="SAM" id="MobiDB-lite"/>
    </source>
</evidence>
<dbReference type="AlphaFoldDB" id="A0A3G6J061"/>
<dbReference type="Proteomes" id="UP000271587">
    <property type="component" value="Chromosome"/>
</dbReference>
<feature type="compositionally biased region" description="Low complexity" evidence="10">
    <location>
        <begin position="71"/>
        <end position="92"/>
    </location>
</feature>
<accession>A0A3G6J061</accession>
<feature type="region of interest" description="Disordered" evidence="10">
    <location>
        <begin position="43"/>
        <end position="92"/>
    </location>
</feature>
<dbReference type="KEGG" id="cgk:CGERO_05535"/>
<dbReference type="GO" id="GO:0043953">
    <property type="term" value="P:protein transport by the Tat complex"/>
    <property type="evidence" value="ECO:0007669"/>
    <property type="project" value="UniProtKB-UniRule"/>
</dbReference>
<proteinExistence type="inferred from homology"/>
<dbReference type="Pfam" id="PF02416">
    <property type="entry name" value="TatA_B_E"/>
    <property type="match status" value="1"/>
</dbReference>
<keyword evidence="5 9" id="KW-0653">Protein transport</keyword>
<dbReference type="RefSeq" id="WP_123933995.1">
    <property type="nucleotide sequence ID" value="NZ_CP033897.1"/>
</dbReference>
<keyword evidence="2 9" id="KW-0813">Transport</keyword>
<dbReference type="InterPro" id="IPR003369">
    <property type="entry name" value="TatA/B/E"/>
</dbReference>
<evidence type="ECO:0000256" key="3">
    <source>
        <dbReference type="ARBA" id="ARBA00022475"/>
    </source>
</evidence>
<comment type="subunit">
    <text evidence="9">The Tat system comprises two distinct complexes: a TatABC complex, containing multiple copies of TatA, TatB and TatC subunits, and a separate TatA complex, containing only TatA subunits. Substrates initially bind to the TatABC complex, which probably triggers association of the separate TatA complex to form the active translocon.</text>
</comment>
<keyword evidence="3 9" id="KW-1003">Cell membrane</keyword>
<evidence type="ECO:0000256" key="9">
    <source>
        <dbReference type="HAMAP-Rule" id="MF_00236"/>
    </source>
</evidence>
<keyword evidence="12" id="KW-1185">Reference proteome</keyword>
<evidence type="ECO:0000256" key="5">
    <source>
        <dbReference type="ARBA" id="ARBA00022927"/>
    </source>
</evidence>
<evidence type="ECO:0000256" key="8">
    <source>
        <dbReference type="ARBA" id="ARBA00023136"/>
    </source>
</evidence>
<sequence>MSIGPLEIAIIVLLFVLLFGAKKLPDAARSIGRSARIFKSEIKEMSNDDERHEAQQRQIHAPAPVQQPNIAQPGVAQPQAQQLPQQQQPNQR</sequence>
<keyword evidence="6 9" id="KW-1133">Transmembrane helix</keyword>
<gene>
    <name evidence="11" type="primary">tatAy</name>
    <name evidence="9" type="synonym">tatA</name>
    <name evidence="11" type="ORF">CGERO_05535</name>
</gene>
<evidence type="ECO:0000256" key="6">
    <source>
        <dbReference type="ARBA" id="ARBA00022989"/>
    </source>
</evidence>
<evidence type="ECO:0000256" key="2">
    <source>
        <dbReference type="ARBA" id="ARBA00022448"/>
    </source>
</evidence>
<feature type="compositionally biased region" description="Basic and acidic residues" evidence="10">
    <location>
        <begin position="43"/>
        <end position="55"/>
    </location>
</feature>
<dbReference type="HAMAP" id="MF_00236">
    <property type="entry name" value="TatA_E"/>
    <property type="match status" value="1"/>
</dbReference>
<name>A0A3G6J061_9CORY</name>
<comment type="subcellular location">
    <subcellularLocation>
        <location evidence="1 9">Cell membrane</location>
        <topology evidence="1 9">Single-pass membrane protein</topology>
    </subcellularLocation>
</comment>
<protein>
    <recommendedName>
        <fullName evidence="9">Sec-independent protein translocase protein TatA</fullName>
    </recommendedName>
</protein>
<dbReference type="EMBL" id="CP033897">
    <property type="protein sequence ID" value="AZA11415.1"/>
    <property type="molecule type" value="Genomic_DNA"/>
</dbReference>
<evidence type="ECO:0000256" key="1">
    <source>
        <dbReference type="ARBA" id="ARBA00004162"/>
    </source>
</evidence>
<dbReference type="GO" id="GO:0008320">
    <property type="term" value="F:protein transmembrane transporter activity"/>
    <property type="evidence" value="ECO:0007669"/>
    <property type="project" value="UniProtKB-UniRule"/>
</dbReference>
<keyword evidence="8 9" id="KW-0472">Membrane</keyword>
<dbReference type="PANTHER" id="PTHR42982:SF8">
    <property type="entry name" value="SEC-INDEPENDENT PROTEIN TRANSLOCASE PROTEIN TATA"/>
    <property type="match status" value="1"/>
</dbReference>
<evidence type="ECO:0000313" key="11">
    <source>
        <dbReference type="EMBL" id="AZA11415.1"/>
    </source>
</evidence>
<evidence type="ECO:0000313" key="12">
    <source>
        <dbReference type="Proteomes" id="UP000271587"/>
    </source>
</evidence>